<reference evidence="2" key="1">
    <citation type="submission" date="2020-02" db="EMBL/GenBank/DDBJ databases">
        <authorList>
            <person name="Meier V. D."/>
        </authorList>
    </citation>
    <scope>NUCLEOTIDE SEQUENCE</scope>
    <source>
        <strain evidence="2">AVDCRST_MAG08</strain>
    </source>
</reference>
<dbReference type="AlphaFoldDB" id="A0A6J4HNV3"/>
<evidence type="ECO:0000256" key="1">
    <source>
        <dbReference type="SAM" id="MobiDB-lite"/>
    </source>
</evidence>
<protein>
    <submittedName>
        <fullName evidence="2">Efflux ABC transporter, permease/ATP-binding protein</fullName>
    </submittedName>
</protein>
<proteinExistence type="predicted"/>
<feature type="compositionally biased region" description="Basic residues" evidence="1">
    <location>
        <begin position="183"/>
        <end position="193"/>
    </location>
</feature>
<feature type="region of interest" description="Disordered" evidence="1">
    <location>
        <begin position="1"/>
        <end position="85"/>
    </location>
</feature>
<feature type="compositionally biased region" description="Gly residues" evidence="1">
    <location>
        <begin position="465"/>
        <end position="476"/>
    </location>
</feature>
<feature type="compositionally biased region" description="Basic and acidic residues" evidence="1">
    <location>
        <begin position="273"/>
        <end position="284"/>
    </location>
</feature>
<dbReference type="GO" id="GO:0005524">
    <property type="term" value="F:ATP binding"/>
    <property type="evidence" value="ECO:0007669"/>
    <property type="project" value="UniProtKB-KW"/>
</dbReference>
<feature type="region of interest" description="Disordered" evidence="1">
    <location>
        <begin position="339"/>
        <end position="580"/>
    </location>
</feature>
<name>A0A6J4HNV3_9PROT</name>
<accession>A0A6J4HNV3</accession>
<feature type="compositionally biased region" description="Basic residues" evidence="1">
    <location>
        <begin position="349"/>
        <end position="371"/>
    </location>
</feature>
<feature type="compositionally biased region" description="Basic residues" evidence="1">
    <location>
        <begin position="546"/>
        <end position="556"/>
    </location>
</feature>
<feature type="compositionally biased region" description="Low complexity" evidence="1">
    <location>
        <begin position="496"/>
        <end position="524"/>
    </location>
</feature>
<feature type="compositionally biased region" description="Basic and acidic residues" evidence="1">
    <location>
        <begin position="40"/>
        <end position="50"/>
    </location>
</feature>
<dbReference type="EMBL" id="CADCTG010000108">
    <property type="protein sequence ID" value="CAA9228916.1"/>
    <property type="molecule type" value="Genomic_DNA"/>
</dbReference>
<keyword evidence="2" id="KW-0067">ATP-binding</keyword>
<feature type="region of interest" description="Disordered" evidence="1">
    <location>
        <begin position="121"/>
        <end position="322"/>
    </location>
</feature>
<feature type="non-terminal residue" evidence="2">
    <location>
        <position position="580"/>
    </location>
</feature>
<organism evidence="2">
    <name type="scientific">uncultured Acetobacteraceae bacterium</name>
    <dbReference type="NCBI Taxonomy" id="169975"/>
    <lineage>
        <taxon>Bacteria</taxon>
        <taxon>Pseudomonadati</taxon>
        <taxon>Pseudomonadota</taxon>
        <taxon>Alphaproteobacteria</taxon>
        <taxon>Acetobacterales</taxon>
        <taxon>Acetobacteraceae</taxon>
        <taxon>environmental samples</taxon>
    </lineage>
</organism>
<keyword evidence="2" id="KW-0547">Nucleotide-binding</keyword>
<feature type="compositionally biased region" description="Basic and acidic residues" evidence="1">
    <location>
        <begin position="207"/>
        <end position="221"/>
    </location>
</feature>
<sequence>APSRPFLARRLASRRPLLAQRGARAGAPPPGGGGGAEPVAGRHERADQLLEPRILQLHAGARRGGLLRPAPVGPAGNGERPHAGLRLHRRRLHRGRGVRPLPPAGLADPLAALAHARVPRRLAGRPRLLPHRAGGRRHGQPGPAHRRGPPHVRGRDAGPRPRPDALRRHPVQLHPGALGPVRAARRFRRHGPRLHGLGGAALRGGRHVADAPHRPAADRPQLRPAAGGGGLPLRPGAPPRQRGGGGAPRRRSGREARPAGPLRRPGGQLVGDHGGHQAPDDLHQRLRAGGHRVPLPRRGAPLLQRRHPARRPDPDGDGLLPGAGRAVLVRGPLLQHRRVAGHGAAAHRLPGRRGRGAGRRGGRGRPARGAHGRAGVGARRRHPGAAGRAGAAGGRGRADRAGRGRPHHRDVGQRQIHPVPRGGRHLALRPRPGAPARGRAGAVPAAAALSPARHPAPRPLLPGGRSRGPGRGGAGGAARRRPRPPRTPPGRGGRLGPPAFGRRAAAGGAGPRPAAEARLAVPGRSHGEPRPGRGGRLLHPPARKAAGGHHGLHRAPPRGGAIPRARAAAARPAAGGSASV</sequence>
<feature type="compositionally biased region" description="Basic and acidic residues" evidence="1">
    <location>
        <begin position="153"/>
        <end position="167"/>
    </location>
</feature>
<feature type="compositionally biased region" description="Low complexity" evidence="1">
    <location>
        <begin position="557"/>
        <end position="580"/>
    </location>
</feature>
<feature type="compositionally biased region" description="Low complexity" evidence="1">
    <location>
        <begin position="1"/>
        <end position="26"/>
    </location>
</feature>
<feature type="compositionally biased region" description="Low complexity" evidence="1">
    <location>
        <begin position="429"/>
        <end position="453"/>
    </location>
</feature>
<gene>
    <name evidence="2" type="ORF">AVDCRST_MAG08-988</name>
</gene>
<feature type="compositionally biased region" description="Basic residues" evidence="1">
    <location>
        <begin position="121"/>
        <end position="152"/>
    </location>
</feature>
<feature type="non-terminal residue" evidence="2">
    <location>
        <position position="1"/>
    </location>
</feature>
<evidence type="ECO:0000313" key="2">
    <source>
        <dbReference type="EMBL" id="CAA9228916.1"/>
    </source>
</evidence>